<dbReference type="RefSeq" id="WP_084664598.1">
    <property type="nucleotide sequence ID" value="NZ_LT838272.1"/>
</dbReference>
<evidence type="ECO:0000256" key="12">
    <source>
        <dbReference type="ARBA" id="ARBA00034617"/>
    </source>
</evidence>
<dbReference type="CDD" id="cd04488">
    <property type="entry name" value="RecG_wedge_OBF"/>
    <property type="match status" value="1"/>
</dbReference>
<proteinExistence type="inferred from homology"/>
<comment type="similarity">
    <text evidence="1 15">Belongs to the helicase family. RecG subfamily.</text>
</comment>
<dbReference type="OrthoDB" id="9804325at2"/>
<evidence type="ECO:0000313" key="18">
    <source>
        <dbReference type="EMBL" id="SMB94737.1"/>
    </source>
</evidence>
<evidence type="ECO:0000256" key="7">
    <source>
        <dbReference type="ARBA" id="ARBA00022840"/>
    </source>
</evidence>
<dbReference type="InterPro" id="IPR014001">
    <property type="entry name" value="Helicase_ATP-bd"/>
</dbReference>
<gene>
    <name evidence="18" type="ORF">SAMN00808754_1098</name>
</gene>
<evidence type="ECO:0000256" key="8">
    <source>
        <dbReference type="ARBA" id="ARBA00023125"/>
    </source>
</evidence>
<dbReference type="Pfam" id="PF00271">
    <property type="entry name" value="Helicase_C"/>
    <property type="match status" value="1"/>
</dbReference>
<evidence type="ECO:0000256" key="9">
    <source>
        <dbReference type="ARBA" id="ARBA00023172"/>
    </source>
</evidence>
<evidence type="ECO:0000256" key="5">
    <source>
        <dbReference type="ARBA" id="ARBA00022801"/>
    </source>
</evidence>
<dbReference type="Gene3D" id="2.40.50.140">
    <property type="entry name" value="Nucleic acid-binding proteins"/>
    <property type="match status" value="1"/>
</dbReference>
<dbReference type="NCBIfam" id="TIGR00643">
    <property type="entry name" value="recG"/>
    <property type="match status" value="1"/>
</dbReference>
<comment type="catalytic activity">
    <reaction evidence="12 15">
        <text>Couples ATP hydrolysis with the unwinding of duplex DNA by translocating in the 3'-5' direction.</text>
        <dbReference type="EC" id="5.6.2.4"/>
    </reaction>
</comment>
<dbReference type="GO" id="GO:0043138">
    <property type="term" value="F:3'-5' DNA helicase activity"/>
    <property type="evidence" value="ECO:0007669"/>
    <property type="project" value="UniProtKB-EC"/>
</dbReference>
<dbReference type="AlphaFoldDB" id="A0A1W1VN06"/>
<dbReference type="InterPro" id="IPR047112">
    <property type="entry name" value="RecG/Mfd"/>
</dbReference>
<keyword evidence="4 15" id="KW-0227">DNA damage</keyword>
<dbReference type="GO" id="GO:0016887">
    <property type="term" value="F:ATP hydrolysis activity"/>
    <property type="evidence" value="ECO:0007669"/>
    <property type="project" value="RHEA"/>
</dbReference>
<dbReference type="Pfam" id="PF19833">
    <property type="entry name" value="RecG_dom3_C"/>
    <property type="match status" value="1"/>
</dbReference>
<dbReference type="Pfam" id="PF00270">
    <property type="entry name" value="DEAD"/>
    <property type="match status" value="1"/>
</dbReference>
<dbReference type="SUPFAM" id="SSF52540">
    <property type="entry name" value="P-loop containing nucleoside triphosphate hydrolases"/>
    <property type="match status" value="2"/>
</dbReference>
<keyword evidence="7 15" id="KW-0067">ATP-binding</keyword>
<dbReference type="NCBIfam" id="NF008165">
    <property type="entry name" value="PRK10917.1-3"/>
    <property type="match status" value="1"/>
</dbReference>
<keyword evidence="8" id="KW-0238">DNA-binding</keyword>
<keyword evidence="5 15" id="KW-0378">Hydrolase</keyword>
<comment type="catalytic activity">
    <reaction evidence="14 15">
        <text>ATP + H2O = ADP + phosphate + H(+)</text>
        <dbReference type="Rhea" id="RHEA:13065"/>
        <dbReference type="ChEBI" id="CHEBI:15377"/>
        <dbReference type="ChEBI" id="CHEBI:15378"/>
        <dbReference type="ChEBI" id="CHEBI:30616"/>
        <dbReference type="ChEBI" id="CHEBI:43474"/>
        <dbReference type="ChEBI" id="CHEBI:456216"/>
        <dbReference type="EC" id="5.6.2.4"/>
    </reaction>
</comment>
<dbReference type="PANTHER" id="PTHR47964">
    <property type="entry name" value="ATP-DEPENDENT DNA HELICASE HOMOLOG RECG, CHLOROPLASTIC"/>
    <property type="match status" value="1"/>
</dbReference>
<keyword evidence="3 15" id="KW-0547">Nucleotide-binding</keyword>
<evidence type="ECO:0000256" key="3">
    <source>
        <dbReference type="ARBA" id="ARBA00022741"/>
    </source>
</evidence>
<organism evidence="18 19">
    <name type="scientific">Thermanaeromonas toyohensis ToBE</name>
    <dbReference type="NCBI Taxonomy" id="698762"/>
    <lineage>
        <taxon>Bacteria</taxon>
        <taxon>Bacillati</taxon>
        <taxon>Bacillota</taxon>
        <taxon>Clostridia</taxon>
        <taxon>Neomoorellales</taxon>
        <taxon>Neomoorellaceae</taxon>
        <taxon>Thermanaeromonas</taxon>
    </lineage>
</organism>
<dbReference type="InterPro" id="IPR004609">
    <property type="entry name" value="ATP-dep_DNA_helicase_RecG"/>
</dbReference>
<dbReference type="EMBL" id="LT838272">
    <property type="protein sequence ID" value="SMB94737.1"/>
    <property type="molecule type" value="Genomic_DNA"/>
</dbReference>
<dbReference type="SMART" id="SM00487">
    <property type="entry name" value="DEXDc"/>
    <property type="match status" value="1"/>
</dbReference>
<evidence type="ECO:0000256" key="10">
    <source>
        <dbReference type="ARBA" id="ARBA00023204"/>
    </source>
</evidence>
<feature type="domain" description="Helicase C-terminal" evidence="17">
    <location>
        <begin position="453"/>
        <end position="613"/>
    </location>
</feature>
<name>A0A1W1VN06_9FIRM</name>
<dbReference type="InterPro" id="IPR033454">
    <property type="entry name" value="RecG_wedge"/>
</dbReference>
<evidence type="ECO:0000256" key="13">
    <source>
        <dbReference type="ARBA" id="ARBA00034808"/>
    </source>
</evidence>
<protein>
    <recommendedName>
        <fullName evidence="2 15">ATP-dependent DNA helicase RecG</fullName>
        <ecNumber evidence="13 15">5.6.2.4</ecNumber>
    </recommendedName>
</protein>
<dbReference type="Pfam" id="PF17191">
    <property type="entry name" value="RecG_wedge"/>
    <property type="match status" value="1"/>
</dbReference>
<dbReference type="SMART" id="SM00490">
    <property type="entry name" value="HELICc"/>
    <property type="match status" value="1"/>
</dbReference>
<evidence type="ECO:0000256" key="2">
    <source>
        <dbReference type="ARBA" id="ARBA00017846"/>
    </source>
</evidence>
<dbReference type="GO" id="GO:0006310">
    <property type="term" value="P:DNA recombination"/>
    <property type="evidence" value="ECO:0007669"/>
    <property type="project" value="UniProtKB-UniRule"/>
</dbReference>
<evidence type="ECO:0000256" key="14">
    <source>
        <dbReference type="ARBA" id="ARBA00048988"/>
    </source>
</evidence>
<evidence type="ECO:0000256" key="11">
    <source>
        <dbReference type="ARBA" id="ARBA00023235"/>
    </source>
</evidence>
<evidence type="ECO:0000256" key="6">
    <source>
        <dbReference type="ARBA" id="ARBA00022806"/>
    </source>
</evidence>
<dbReference type="GO" id="GO:0006281">
    <property type="term" value="P:DNA repair"/>
    <property type="evidence" value="ECO:0007669"/>
    <property type="project" value="UniProtKB-UniRule"/>
</dbReference>
<dbReference type="EC" id="5.6.2.4" evidence="13 15"/>
<keyword evidence="11" id="KW-0413">Isomerase</keyword>
<dbReference type="STRING" id="698762.SAMN00808754_1098"/>
<dbReference type="PROSITE" id="PS51192">
    <property type="entry name" value="HELICASE_ATP_BIND_1"/>
    <property type="match status" value="1"/>
</dbReference>
<dbReference type="InterPro" id="IPR045562">
    <property type="entry name" value="RecG_dom3_C"/>
</dbReference>
<evidence type="ECO:0000259" key="16">
    <source>
        <dbReference type="PROSITE" id="PS51192"/>
    </source>
</evidence>
<dbReference type="InterPro" id="IPR027417">
    <property type="entry name" value="P-loop_NTPase"/>
</dbReference>
<evidence type="ECO:0000259" key="17">
    <source>
        <dbReference type="PROSITE" id="PS51194"/>
    </source>
</evidence>
<keyword evidence="9 15" id="KW-0233">DNA recombination</keyword>
<dbReference type="InterPro" id="IPR012340">
    <property type="entry name" value="NA-bd_OB-fold"/>
</dbReference>
<evidence type="ECO:0000256" key="4">
    <source>
        <dbReference type="ARBA" id="ARBA00022763"/>
    </source>
</evidence>
<evidence type="ECO:0000313" key="19">
    <source>
        <dbReference type="Proteomes" id="UP000192569"/>
    </source>
</evidence>
<feature type="domain" description="Helicase ATP-binding" evidence="16">
    <location>
        <begin position="273"/>
        <end position="434"/>
    </location>
</feature>
<sequence>MNRPIAQVKYVGHKKAIKLSHLGIHTTRDLLYHFPRRYEDRRQLKPLNQLVPGETVTVRVMVVSWEQRELRPNLVLVRAEVSDGHHRGYALWFNQPYIKRRLPPGSLVLLTGKVSRRSIFPEIQVEEYELGDSEGSSLNTGYLVPFYPSTAGLTQQWFRKVVFQALSESLPFVEETLPLKWRERYRLVPLSKALKDIHFPADEEALRQARRRLIYEELLIWELALALHNHKRRMVAPGIAHSRDNTLVERFLRSLPFSLTKAQERVIQEIFADMEAPRPMARLLQGDVGSGKTIVAAAALLKAAAGGWQGALMVPTEVLAEQHFLTFKRLLAPLSLPIALLTGSTSRKDREKILLGLEDGYISIIIGTHALIQQDVNFKALGLAVIDEQHRFGVRQRAELSSKGFLPDLLVMTATPIPRTLALVAYGDLDVSLLDELPPGRKPVLTYVLSESQRQQAYRLIAREVLAGRQAYIVCPLIEESEVLEAAAATAKAQELQTKVFPGFRIGLLHGRMRPAEKEEIMERFRQGEIQILVSTTVIEVGVDIPNATVMMIEGAERYGLAQLHQLRGRVARSYYQAYCFLVTRNNDVEAKRRLKVLVENHDGFAIAEADLKLRGPGELFGTRQHGWPEFRLAEFPRDLKVLEQARKDAHFLISSGYLDQPEFAVLKALAESKIQQLKL</sequence>
<dbReference type="Proteomes" id="UP000192569">
    <property type="component" value="Chromosome I"/>
</dbReference>
<dbReference type="GO" id="GO:0003677">
    <property type="term" value="F:DNA binding"/>
    <property type="evidence" value="ECO:0007669"/>
    <property type="project" value="UniProtKB-KW"/>
</dbReference>
<dbReference type="InterPro" id="IPR011545">
    <property type="entry name" value="DEAD/DEAH_box_helicase_dom"/>
</dbReference>
<keyword evidence="6 15" id="KW-0347">Helicase</keyword>
<dbReference type="NCBIfam" id="NF008168">
    <property type="entry name" value="PRK10917.2-2"/>
    <property type="match status" value="1"/>
</dbReference>
<dbReference type="PANTHER" id="PTHR47964:SF1">
    <property type="entry name" value="ATP-DEPENDENT DNA HELICASE HOMOLOG RECG, CHLOROPLASTIC"/>
    <property type="match status" value="1"/>
</dbReference>
<accession>A0A1W1VN06</accession>
<keyword evidence="10 15" id="KW-0234">DNA repair</keyword>
<dbReference type="Gene3D" id="3.40.50.300">
    <property type="entry name" value="P-loop containing nucleotide triphosphate hydrolases"/>
    <property type="match status" value="2"/>
</dbReference>
<comment type="function">
    <text evidence="15">Plays a critical role in recombination and DNA repair. Helps process Holliday junction intermediates to mature products by catalyzing branch migration. Has replication fork regression activity, unwinds stalled or blocked replication forks to make a HJ that can be resolved. Has a DNA unwinding activity characteristic of a DNA helicase with 3'-5' polarity.</text>
</comment>
<dbReference type="SUPFAM" id="SSF50249">
    <property type="entry name" value="Nucleic acid-binding proteins"/>
    <property type="match status" value="1"/>
</dbReference>
<reference evidence="18 19" key="1">
    <citation type="submission" date="2017-04" db="EMBL/GenBank/DDBJ databases">
        <authorList>
            <person name="Afonso C.L."/>
            <person name="Miller P.J."/>
            <person name="Scott M.A."/>
            <person name="Spackman E."/>
            <person name="Goraichik I."/>
            <person name="Dimitrov K.M."/>
            <person name="Suarez D.L."/>
            <person name="Swayne D.E."/>
        </authorList>
    </citation>
    <scope>NUCLEOTIDE SEQUENCE [LARGE SCALE GENOMIC DNA]</scope>
    <source>
        <strain evidence="18 19">ToBE</strain>
    </source>
</reference>
<dbReference type="InterPro" id="IPR001650">
    <property type="entry name" value="Helicase_C-like"/>
</dbReference>
<dbReference type="GO" id="GO:0005524">
    <property type="term" value="F:ATP binding"/>
    <property type="evidence" value="ECO:0007669"/>
    <property type="project" value="UniProtKB-KW"/>
</dbReference>
<dbReference type="CDD" id="cd17992">
    <property type="entry name" value="DEXHc_RecG"/>
    <property type="match status" value="1"/>
</dbReference>
<dbReference type="PROSITE" id="PS51194">
    <property type="entry name" value="HELICASE_CTER"/>
    <property type="match status" value="1"/>
</dbReference>
<evidence type="ECO:0000256" key="15">
    <source>
        <dbReference type="RuleBase" id="RU363016"/>
    </source>
</evidence>
<evidence type="ECO:0000256" key="1">
    <source>
        <dbReference type="ARBA" id="ARBA00007504"/>
    </source>
</evidence>
<keyword evidence="19" id="KW-1185">Reference proteome</keyword>